<name>X1C0P5_9ZZZZ</name>
<reference evidence="1" key="1">
    <citation type="journal article" date="2014" name="Front. Microbiol.">
        <title>High frequency of phylogenetically diverse reductive dehalogenase-homologous genes in deep subseafloor sedimentary metagenomes.</title>
        <authorList>
            <person name="Kawai M."/>
            <person name="Futagami T."/>
            <person name="Toyoda A."/>
            <person name="Takaki Y."/>
            <person name="Nishi S."/>
            <person name="Hori S."/>
            <person name="Arai W."/>
            <person name="Tsubouchi T."/>
            <person name="Morono Y."/>
            <person name="Uchiyama I."/>
            <person name="Ito T."/>
            <person name="Fujiyama A."/>
            <person name="Inagaki F."/>
            <person name="Takami H."/>
        </authorList>
    </citation>
    <scope>NUCLEOTIDE SEQUENCE</scope>
    <source>
        <strain evidence="1">Expedition CK06-06</strain>
    </source>
</reference>
<comment type="caution">
    <text evidence="1">The sequence shown here is derived from an EMBL/GenBank/DDBJ whole genome shotgun (WGS) entry which is preliminary data.</text>
</comment>
<evidence type="ECO:0000313" key="1">
    <source>
        <dbReference type="EMBL" id="GAH00842.1"/>
    </source>
</evidence>
<sequence length="67" mass="7778">METDAIKEKYIRSEDALSRLRDDISQLIFTRIQDLQGTKEYLDTLVKEKEAVDAQLVEKMAKIASFK</sequence>
<protein>
    <submittedName>
        <fullName evidence="1">Uncharacterized protein</fullName>
    </submittedName>
</protein>
<accession>X1C0P5</accession>
<dbReference type="EMBL" id="BART01026766">
    <property type="protein sequence ID" value="GAH00842.1"/>
    <property type="molecule type" value="Genomic_DNA"/>
</dbReference>
<feature type="non-terminal residue" evidence="1">
    <location>
        <position position="67"/>
    </location>
</feature>
<proteinExistence type="predicted"/>
<dbReference type="AlphaFoldDB" id="X1C0P5"/>
<organism evidence="1">
    <name type="scientific">marine sediment metagenome</name>
    <dbReference type="NCBI Taxonomy" id="412755"/>
    <lineage>
        <taxon>unclassified sequences</taxon>
        <taxon>metagenomes</taxon>
        <taxon>ecological metagenomes</taxon>
    </lineage>
</organism>
<gene>
    <name evidence="1" type="ORF">S01H4_47636</name>
</gene>